<dbReference type="PANTHER" id="PTHR43063">
    <property type="entry name" value="4FE-4S CLUSTER CONTAINING PARA FAMILY ATPASE PROTEIN"/>
    <property type="match status" value="1"/>
</dbReference>
<protein>
    <submittedName>
        <fullName evidence="5">(4Fe-4S)-binding protein</fullName>
    </submittedName>
</protein>
<evidence type="ECO:0000256" key="3">
    <source>
        <dbReference type="ARBA" id="ARBA00023014"/>
    </source>
</evidence>
<dbReference type="STRING" id="29542.A6070_11840"/>
<sequence length="292" mass="31603">MKIAIASGKGGTGKTTVATNLVRMAAQRGYQAAYIDCDVEAPNGHLFLRPEITQREVVRVPVPAVDEKRCDHCGECARFCQYHALLCLPEQTLLFPELCHGCGGCRLLCPKDAIQETTRDIGYCQSGRADQADFISGCLNIGEAKSPPLIRAVKSRMPTTGMAFIDSPPGTSCPVVESLRDCNFVVLVTEPTPFGLHDLGLAFDMVRLLDIPCGVVINRASDNDRETLAWCETRQLPILASLPDDRKAAEAYSRGKLIADAVSGFAQPFAELLDTLLSLPQVACHTVSGERP</sequence>
<keyword evidence="2" id="KW-0408">Iron</keyword>
<dbReference type="Pfam" id="PF00037">
    <property type="entry name" value="Fer4"/>
    <property type="match status" value="2"/>
</dbReference>
<dbReference type="InterPro" id="IPR017896">
    <property type="entry name" value="4Fe4S_Fe-S-bd"/>
</dbReference>
<dbReference type="AlphaFoldDB" id="A0A1L3GJR0"/>
<dbReference type="Gene3D" id="3.30.70.20">
    <property type="match status" value="1"/>
</dbReference>
<evidence type="ECO:0000256" key="1">
    <source>
        <dbReference type="ARBA" id="ARBA00022723"/>
    </source>
</evidence>
<name>A0A1L3GJR0_SYNAC</name>
<dbReference type="Gene3D" id="3.40.50.300">
    <property type="entry name" value="P-loop containing nucleotide triphosphate hydrolases"/>
    <property type="match status" value="1"/>
</dbReference>
<keyword evidence="6" id="KW-1185">Reference proteome</keyword>
<dbReference type="PANTHER" id="PTHR43063:SF1">
    <property type="entry name" value="4FE-4S CLUSTER CONTAINING PARA FAMILY ATPASE PROTEIN"/>
    <property type="match status" value="1"/>
</dbReference>
<dbReference type="InterPro" id="IPR027417">
    <property type="entry name" value="P-loop_NTPase"/>
</dbReference>
<dbReference type="SUPFAM" id="SSF54862">
    <property type="entry name" value="4Fe-4S ferredoxins"/>
    <property type="match status" value="1"/>
</dbReference>
<dbReference type="Proteomes" id="UP000182264">
    <property type="component" value="Chromosome"/>
</dbReference>
<evidence type="ECO:0000256" key="2">
    <source>
        <dbReference type="ARBA" id="ARBA00023004"/>
    </source>
</evidence>
<dbReference type="InterPro" id="IPR002586">
    <property type="entry name" value="CobQ/CobB/MinD/ParA_Nub-bd_dom"/>
</dbReference>
<dbReference type="Pfam" id="PF01656">
    <property type="entry name" value="CbiA"/>
    <property type="match status" value="1"/>
</dbReference>
<proteinExistence type="predicted"/>
<dbReference type="GO" id="GO:0046872">
    <property type="term" value="F:metal ion binding"/>
    <property type="evidence" value="ECO:0007669"/>
    <property type="project" value="UniProtKB-KW"/>
</dbReference>
<dbReference type="PROSITE" id="PS51379">
    <property type="entry name" value="4FE4S_FER_2"/>
    <property type="match status" value="2"/>
</dbReference>
<dbReference type="PROSITE" id="PS00198">
    <property type="entry name" value="4FE4S_FER_1"/>
    <property type="match status" value="1"/>
</dbReference>
<reference evidence="5 6" key="1">
    <citation type="journal article" date="2017" name="Genome Announc.">
        <title>Complete Genome Sequences of Two Acetylene-Fermenting Pelobacter acetylenicus Strains.</title>
        <authorList>
            <person name="Sutton J.M."/>
            <person name="Baesman S.M."/>
            <person name="Fierst J.L."/>
            <person name="Poret-Peterson A.T."/>
            <person name="Oremland R.S."/>
            <person name="Dunlap D.S."/>
            <person name="Akob D.M."/>
        </authorList>
    </citation>
    <scope>NUCLEOTIDE SEQUENCE [LARGE SCALE GENOMIC DNA]</scope>
    <source>
        <strain evidence="5 6">DSM 3247</strain>
    </source>
</reference>
<feature type="domain" description="4Fe-4S ferredoxin-type" evidence="4">
    <location>
        <begin position="91"/>
        <end position="119"/>
    </location>
</feature>
<organism evidence="5 6">
    <name type="scientific">Syntrophotalea acetylenica</name>
    <name type="common">Pelobacter acetylenicus</name>
    <dbReference type="NCBI Taxonomy" id="29542"/>
    <lineage>
        <taxon>Bacteria</taxon>
        <taxon>Pseudomonadati</taxon>
        <taxon>Thermodesulfobacteriota</taxon>
        <taxon>Desulfuromonadia</taxon>
        <taxon>Desulfuromonadales</taxon>
        <taxon>Syntrophotaleaceae</taxon>
        <taxon>Syntrophotalea</taxon>
    </lineage>
</organism>
<dbReference type="KEGG" id="pace:A6070_11840"/>
<keyword evidence="3" id="KW-0411">Iron-sulfur</keyword>
<gene>
    <name evidence="5" type="ORF">A7E75_03215</name>
</gene>
<evidence type="ECO:0000259" key="4">
    <source>
        <dbReference type="PROSITE" id="PS51379"/>
    </source>
</evidence>
<dbReference type="SUPFAM" id="SSF52540">
    <property type="entry name" value="P-loop containing nucleoside triphosphate hydrolases"/>
    <property type="match status" value="1"/>
</dbReference>
<accession>A0A1L3GJR0</accession>
<keyword evidence="1" id="KW-0479">Metal-binding</keyword>
<evidence type="ECO:0000313" key="6">
    <source>
        <dbReference type="Proteomes" id="UP000182264"/>
    </source>
</evidence>
<dbReference type="GO" id="GO:0051536">
    <property type="term" value="F:iron-sulfur cluster binding"/>
    <property type="evidence" value="ECO:0007669"/>
    <property type="project" value="UniProtKB-KW"/>
</dbReference>
<dbReference type="InterPro" id="IPR017900">
    <property type="entry name" value="4Fe4S_Fe_S_CS"/>
</dbReference>
<dbReference type="EMBL" id="CP015518">
    <property type="protein sequence ID" value="APG26154.1"/>
    <property type="molecule type" value="Genomic_DNA"/>
</dbReference>
<evidence type="ECO:0000313" key="5">
    <source>
        <dbReference type="EMBL" id="APG26154.1"/>
    </source>
</evidence>
<feature type="domain" description="4Fe-4S ferredoxin-type" evidence="4">
    <location>
        <begin position="61"/>
        <end position="90"/>
    </location>
</feature>
<dbReference type="OrthoDB" id="9778602at2"/>